<keyword evidence="7" id="KW-0067">ATP-binding</keyword>
<evidence type="ECO:0000256" key="4">
    <source>
        <dbReference type="ARBA" id="ARBA00022741"/>
    </source>
</evidence>
<feature type="region of interest" description="Disordered" evidence="11">
    <location>
        <begin position="184"/>
        <end position="241"/>
    </location>
</feature>
<evidence type="ECO:0000256" key="6">
    <source>
        <dbReference type="ARBA" id="ARBA00022806"/>
    </source>
</evidence>
<evidence type="ECO:0000256" key="8">
    <source>
        <dbReference type="ARBA" id="ARBA00022853"/>
    </source>
</evidence>
<evidence type="ECO:0000256" key="1">
    <source>
        <dbReference type="ARBA" id="ARBA00004123"/>
    </source>
</evidence>
<feature type="domain" description="Helicase ATP-binding" evidence="12">
    <location>
        <begin position="492"/>
        <end position="658"/>
    </location>
</feature>
<keyword evidence="9" id="KW-0238">DNA-binding</keyword>
<evidence type="ECO:0000256" key="3">
    <source>
        <dbReference type="ARBA" id="ARBA00012551"/>
    </source>
</evidence>
<feature type="compositionally biased region" description="Polar residues" evidence="11">
    <location>
        <begin position="29"/>
        <end position="59"/>
    </location>
</feature>
<comment type="caution">
    <text evidence="14">The sequence shown here is derived from an EMBL/GenBank/DDBJ whole genome shotgun (WGS) entry which is preliminary data.</text>
</comment>
<dbReference type="GO" id="GO:0016787">
    <property type="term" value="F:hydrolase activity"/>
    <property type="evidence" value="ECO:0007669"/>
    <property type="project" value="UniProtKB-KW"/>
</dbReference>
<feature type="compositionally biased region" description="Polar residues" evidence="11">
    <location>
        <begin position="184"/>
        <end position="200"/>
    </location>
</feature>
<dbReference type="InterPro" id="IPR038718">
    <property type="entry name" value="SNF2-like_sf"/>
</dbReference>
<evidence type="ECO:0000256" key="2">
    <source>
        <dbReference type="ARBA" id="ARBA00007025"/>
    </source>
</evidence>
<dbReference type="GO" id="GO:0003677">
    <property type="term" value="F:DNA binding"/>
    <property type="evidence" value="ECO:0007669"/>
    <property type="project" value="UniProtKB-KW"/>
</dbReference>
<dbReference type="Gene3D" id="3.40.50.10810">
    <property type="entry name" value="Tandem AAA-ATPase domain"/>
    <property type="match status" value="1"/>
</dbReference>
<dbReference type="GO" id="GO:0005634">
    <property type="term" value="C:nucleus"/>
    <property type="evidence" value="ECO:0007669"/>
    <property type="project" value="UniProtKB-SubCell"/>
</dbReference>
<dbReference type="Pfam" id="PF00176">
    <property type="entry name" value="SNF2-rel_dom"/>
    <property type="match status" value="1"/>
</dbReference>
<evidence type="ECO:0000256" key="5">
    <source>
        <dbReference type="ARBA" id="ARBA00022801"/>
    </source>
</evidence>
<dbReference type="PANTHER" id="PTHR10799">
    <property type="entry name" value="SNF2/RAD54 HELICASE FAMILY"/>
    <property type="match status" value="1"/>
</dbReference>
<dbReference type="GO" id="GO:0140658">
    <property type="term" value="F:ATP-dependent chromatin remodeler activity"/>
    <property type="evidence" value="ECO:0007669"/>
    <property type="project" value="UniProtKB-ARBA"/>
</dbReference>
<dbReference type="EMBL" id="CANTUO010000001">
    <property type="protein sequence ID" value="CAI5756135.1"/>
    <property type="molecule type" value="Genomic_DNA"/>
</dbReference>
<feature type="compositionally biased region" description="Acidic residues" evidence="11">
    <location>
        <begin position="438"/>
        <end position="453"/>
    </location>
</feature>
<evidence type="ECO:0000259" key="12">
    <source>
        <dbReference type="PROSITE" id="PS51192"/>
    </source>
</evidence>
<keyword evidence="4" id="KW-0547">Nucleotide-binding</keyword>
<dbReference type="Gene3D" id="3.40.50.300">
    <property type="entry name" value="P-loop containing nucleotide triphosphate hydrolases"/>
    <property type="match status" value="1"/>
</dbReference>
<dbReference type="SUPFAM" id="SSF52540">
    <property type="entry name" value="P-loop containing nucleoside triphosphate hydrolases"/>
    <property type="match status" value="2"/>
</dbReference>
<keyword evidence="6" id="KW-0347">Helicase</keyword>
<evidence type="ECO:0000256" key="9">
    <source>
        <dbReference type="ARBA" id="ARBA00023125"/>
    </source>
</evidence>
<feature type="compositionally biased region" description="Basic and acidic residues" evidence="11">
    <location>
        <begin position="16"/>
        <end position="26"/>
    </location>
</feature>
<organism evidence="14 15">
    <name type="scientific">Candida verbasci</name>
    <dbReference type="NCBI Taxonomy" id="1227364"/>
    <lineage>
        <taxon>Eukaryota</taxon>
        <taxon>Fungi</taxon>
        <taxon>Dikarya</taxon>
        <taxon>Ascomycota</taxon>
        <taxon>Saccharomycotina</taxon>
        <taxon>Pichiomycetes</taxon>
        <taxon>Debaryomycetaceae</taxon>
        <taxon>Candida/Lodderomyces clade</taxon>
        <taxon>Candida</taxon>
    </lineage>
</organism>
<dbReference type="GO" id="GO:0005694">
    <property type="term" value="C:chromosome"/>
    <property type="evidence" value="ECO:0007669"/>
    <property type="project" value="UniProtKB-ARBA"/>
</dbReference>
<evidence type="ECO:0000256" key="7">
    <source>
        <dbReference type="ARBA" id="ARBA00022840"/>
    </source>
</evidence>
<feature type="compositionally biased region" description="Acidic residues" evidence="11">
    <location>
        <begin position="292"/>
        <end position="310"/>
    </location>
</feature>
<dbReference type="AlphaFoldDB" id="A0A9W4X8K8"/>
<dbReference type="Proteomes" id="UP001152885">
    <property type="component" value="Unassembled WGS sequence"/>
</dbReference>
<dbReference type="Pfam" id="PF00271">
    <property type="entry name" value="Helicase_C"/>
    <property type="match status" value="1"/>
</dbReference>
<comment type="similarity">
    <text evidence="2">Belongs to the SNF2/RAD54 helicase family.</text>
</comment>
<comment type="subcellular location">
    <subcellularLocation>
        <location evidence="1">Nucleus</location>
    </subcellularLocation>
</comment>
<dbReference type="GO" id="GO:0005524">
    <property type="term" value="F:ATP binding"/>
    <property type="evidence" value="ECO:0007669"/>
    <property type="project" value="UniProtKB-KW"/>
</dbReference>
<dbReference type="FunFam" id="3.40.50.10810:FF:000014">
    <property type="entry name" value="SWI/SNF-related matrix-associated actin-dependent regulator of chromatin subfamily A containing DEAD/H box 1"/>
    <property type="match status" value="1"/>
</dbReference>
<dbReference type="InterPro" id="IPR049730">
    <property type="entry name" value="SNF2/RAD54-like_C"/>
</dbReference>
<dbReference type="SMART" id="SM00490">
    <property type="entry name" value="HELICc"/>
    <property type="match status" value="1"/>
</dbReference>
<dbReference type="InterPro" id="IPR014001">
    <property type="entry name" value="Helicase_ATP-bd"/>
</dbReference>
<feature type="region of interest" description="Disordered" evidence="11">
    <location>
        <begin position="1"/>
        <end position="59"/>
    </location>
</feature>
<evidence type="ECO:0000259" key="13">
    <source>
        <dbReference type="PROSITE" id="PS51194"/>
    </source>
</evidence>
<evidence type="ECO:0000313" key="15">
    <source>
        <dbReference type="Proteomes" id="UP001152885"/>
    </source>
</evidence>
<dbReference type="CDD" id="cd18793">
    <property type="entry name" value="SF2_C_SNF"/>
    <property type="match status" value="1"/>
</dbReference>
<keyword evidence="8" id="KW-0156">Chromatin regulator</keyword>
<feature type="region of interest" description="Disordered" evidence="11">
    <location>
        <begin position="279"/>
        <end position="318"/>
    </location>
</feature>
<reference evidence="14" key="1">
    <citation type="submission" date="2022-12" db="EMBL/GenBank/DDBJ databases">
        <authorList>
            <person name="Brejova B."/>
        </authorList>
    </citation>
    <scope>NUCLEOTIDE SEQUENCE</scope>
</reference>
<dbReference type="EC" id="3.6.4.12" evidence="3"/>
<dbReference type="GO" id="GO:0003678">
    <property type="term" value="F:DNA helicase activity"/>
    <property type="evidence" value="ECO:0007669"/>
    <property type="project" value="UniProtKB-EC"/>
</dbReference>
<evidence type="ECO:0000313" key="14">
    <source>
        <dbReference type="EMBL" id="CAI5756135.1"/>
    </source>
</evidence>
<dbReference type="InterPro" id="IPR001650">
    <property type="entry name" value="Helicase_C-like"/>
</dbReference>
<accession>A0A9W4X8K8</accession>
<sequence length="1034" mass="119205">MSWYKSNQNSNSNNVESDRSTPRRENVVQVPQSSPILINSSPQSQDNGSSIVNQPSINDKQADIERKRQILRSHPNYAIIKSKFHYLNESDILRALAKFKGNLKDISEFLNNNFPADKYNKQPEAPPVIHRTPTIELDSEDESPVKLKGRAKIKIEDSPMKESISHGQNGFSTKVEVRKTQSLVNKYKQQQQQPSTSTATRGRLDSLINPNKKRRLVRASDSLNNISRSTSSSPVPAPTSLSEKFNFKEFTPSSSTINLSPDDELENLERKIAENRKKAKLQKNNQTTIVLSDEDEDDDDDISDASEDDHESGHQGLTSMDNKILEFVNNASLDDIIDISGIEPTFAEKVLEKRPFETIYEISDYNFDEPLNKRKKTMGLKMIETIESSLRGYKAIDSIIKKCSEFGDIVNRQMKLWGVSKNEENGELDVLELNPEDKTEEEEEEEEEEDDDDNVIIVKKQKGLRYIKEKPPLLADDITLNNYQQVGINWINCLYHNKLSCILADEMGLGKTCQVIAFMAYLKHTGEPYPHLVVVPASTLENWLREFQKFCPDIRVQAYYGAQKEREELRYELQDADYEVLVTTYSLACGAPSDVKFLKNQNFNCIVYDEGHLLKNSQSERYNKLMRLKGKFRLLLTGTPLQNNLKELISLLAFIMPHVFVEKREDLQGIFNQKSGSVNKEEKSDFNPLISQQAIKNAKTMMTPFVLRRRKDQVLQHLPKKTHQIVYCQSTETQTENYHEFIKNAKEVRDERERRKLLPVQEQNRLSKEDPIQSSSNLLMQLRKICLHPLLFRFRYDDNTIKKMAKAIMNEPEYVEANQQYIFEDMQVMSDLELYNLCVKFPFTLKNFQISDEFFLDSGKILQLKEILDVIINQRGEKVLIFSLFTQVLNILEKVLSIFNYKFVRLDGATKVEERQDTIDTFNENPTIPIFLLSTKAGGFGINLVAANNVIVFDQSFNPHDDKQAEDRAHRVGQVKEVNVYKLITKDTIEENMLSIAENKLQLDYTISNESQKDDSKFEEKQASLFEKILFDEL</sequence>
<evidence type="ECO:0000256" key="11">
    <source>
        <dbReference type="SAM" id="MobiDB-lite"/>
    </source>
</evidence>
<keyword evidence="5" id="KW-0378">Hydrolase</keyword>
<dbReference type="PROSITE" id="PS51192">
    <property type="entry name" value="HELICASE_ATP_BIND_1"/>
    <property type="match status" value="1"/>
</dbReference>
<proteinExistence type="inferred from homology"/>
<feature type="compositionally biased region" description="Low complexity" evidence="11">
    <location>
        <begin position="220"/>
        <end position="241"/>
    </location>
</feature>
<dbReference type="InterPro" id="IPR000330">
    <property type="entry name" value="SNF2_N"/>
</dbReference>
<keyword evidence="15" id="KW-1185">Reference proteome</keyword>
<dbReference type="CDD" id="cd17998">
    <property type="entry name" value="DEXHc_SMARCAD1"/>
    <property type="match status" value="1"/>
</dbReference>
<protein>
    <recommendedName>
        <fullName evidence="3">DNA helicase</fullName>
        <ecNumber evidence="3">3.6.4.12</ecNumber>
    </recommendedName>
</protein>
<gene>
    <name evidence="14" type="ORF">CANVERA_P0653</name>
</gene>
<dbReference type="InterPro" id="IPR027417">
    <property type="entry name" value="P-loop_NTPase"/>
</dbReference>
<dbReference type="SMART" id="SM00487">
    <property type="entry name" value="DEXDc"/>
    <property type="match status" value="1"/>
</dbReference>
<name>A0A9W4X8K8_9ASCO</name>
<feature type="domain" description="Helicase C-terminal" evidence="13">
    <location>
        <begin position="863"/>
        <end position="1024"/>
    </location>
</feature>
<dbReference type="PROSITE" id="PS51194">
    <property type="entry name" value="HELICASE_CTER"/>
    <property type="match status" value="1"/>
</dbReference>
<dbReference type="OrthoDB" id="5857104at2759"/>
<feature type="compositionally biased region" description="Low complexity" evidence="11">
    <location>
        <begin position="1"/>
        <end position="14"/>
    </location>
</feature>
<keyword evidence="10" id="KW-0539">Nucleus</keyword>
<evidence type="ECO:0000256" key="10">
    <source>
        <dbReference type="ARBA" id="ARBA00023242"/>
    </source>
</evidence>
<feature type="region of interest" description="Disordered" evidence="11">
    <location>
        <begin position="428"/>
        <end position="453"/>
    </location>
</feature>